<keyword evidence="4 5" id="KW-0238">DNA-binding</keyword>
<dbReference type="GO" id="GO:0003677">
    <property type="term" value="F:DNA binding"/>
    <property type="evidence" value="ECO:0007669"/>
    <property type="project" value="UniProtKB-UniRule"/>
</dbReference>
<feature type="non-terminal residue" evidence="8">
    <location>
        <position position="285"/>
    </location>
</feature>
<protein>
    <submittedName>
        <fullName evidence="8">Putative 60s ribosomal protein l19</fullName>
    </submittedName>
</protein>
<evidence type="ECO:0000259" key="7">
    <source>
        <dbReference type="PROSITE" id="PS50950"/>
    </source>
</evidence>
<dbReference type="InterPro" id="IPR006612">
    <property type="entry name" value="THAP_Znf"/>
</dbReference>
<evidence type="ECO:0000256" key="5">
    <source>
        <dbReference type="PROSITE-ProRule" id="PRU00309"/>
    </source>
</evidence>
<evidence type="ECO:0000256" key="6">
    <source>
        <dbReference type="SAM" id="MobiDB-lite"/>
    </source>
</evidence>
<sequence length="285" mass="28289">YFRFPSKKLFPHRRAAWIRAVKRVLPSDPNKAWEPSKESRICADHFVTGEPSLDNSHPDYVPTVFTYVKNRPSVLGRYERWKHRLSTGAAVKKRTVAQITAPVPASTQHGAPQPAAGSSPAAARPFVSAVGPSAAAAQPCAAAARPCAAAARPSAAAARPSAAAARPSTAAVGPFTATAEPSRAAAAGPSTATAGPSTAAAVGPSMATAGPSTAAAAGPSTATAGPSTAAAAGPSTATAGPSTAAAAGSSRAAITLVAQARSSLLVGPLTGETSIPDHCPPLLDN</sequence>
<keyword evidence="2 5" id="KW-0863">Zinc-finger</keyword>
<proteinExistence type="predicted"/>
<feature type="compositionally biased region" description="Low complexity" evidence="6">
    <location>
        <begin position="110"/>
        <end position="123"/>
    </location>
</feature>
<evidence type="ECO:0000256" key="4">
    <source>
        <dbReference type="ARBA" id="ARBA00023125"/>
    </source>
</evidence>
<reference evidence="8" key="1">
    <citation type="journal article" date="2018" name="PLoS Negl. Trop. Dis.">
        <title>Sialome diversity of ticks revealed by RNAseq of single tick salivary glands.</title>
        <authorList>
            <person name="Perner J."/>
            <person name="Kropackova S."/>
            <person name="Kopacek P."/>
            <person name="Ribeiro J.M."/>
        </authorList>
    </citation>
    <scope>NUCLEOTIDE SEQUENCE</scope>
    <source>
        <strain evidence="8">Siblings of single egg batch collected in Ceske Budejovice</strain>
        <tissue evidence="8">Salivary glands</tissue>
    </source>
</reference>
<feature type="region of interest" description="Disordered" evidence="6">
    <location>
        <begin position="182"/>
        <end position="243"/>
    </location>
</feature>
<organism evidence="8">
    <name type="scientific">Ixodes ricinus</name>
    <name type="common">Common tick</name>
    <name type="synonym">Acarus ricinus</name>
    <dbReference type="NCBI Taxonomy" id="34613"/>
    <lineage>
        <taxon>Eukaryota</taxon>
        <taxon>Metazoa</taxon>
        <taxon>Ecdysozoa</taxon>
        <taxon>Arthropoda</taxon>
        <taxon>Chelicerata</taxon>
        <taxon>Arachnida</taxon>
        <taxon>Acari</taxon>
        <taxon>Parasitiformes</taxon>
        <taxon>Ixodida</taxon>
        <taxon>Ixodoidea</taxon>
        <taxon>Ixodidae</taxon>
        <taxon>Ixodinae</taxon>
        <taxon>Ixodes</taxon>
    </lineage>
</organism>
<feature type="non-terminal residue" evidence="8">
    <location>
        <position position="1"/>
    </location>
</feature>
<dbReference type="GO" id="GO:0008270">
    <property type="term" value="F:zinc ion binding"/>
    <property type="evidence" value="ECO:0007669"/>
    <property type="project" value="UniProtKB-KW"/>
</dbReference>
<evidence type="ECO:0000256" key="1">
    <source>
        <dbReference type="ARBA" id="ARBA00022723"/>
    </source>
</evidence>
<dbReference type="SUPFAM" id="SSF57716">
    <property type="entry name" value="Glucocorticoid receptor-like (DNA-binding domain)"/>
    <property type="match status" value="1"/>
</dbReference>
<keyword evidence="3" id="KW-0862">Zinc</keyword>
<dbReference type="PROSITE" id="PS50950">
    <property type="entry name" value="ZF_THAP"/>
    <property type="match status" value="1"/>
</dbReference>
<keyword evidence="1" id="KW-0479">Metal-binding</keyword>
<evidence type="ECO:0000313" key="8">
    <source>
        <dbReference type="EMBL" id="JAR89129.1"/>
    </source>
</evidence>
<dbReference type="AlphaFoldDB" id="A0A147BEC7"/>
<accession>A0A147BEC7</accession>
<evidence type="ECO:0000256" key="3">
    <source>
        <dbReference type="ARBA" id="ARBA00022833"/>
    </source>
</evidence>
<feature type="domain" description="THAP-type" evidence="7">
    <location>
        <begin position="1"/>
        <end position="65"/>
    </location>
</feature>
<feature type="region of interest" description="Disordered" evidence="6">
    <location>
        <begin position="103"/>
        <end position="123"/>
    </location>
</feature>
<evidence type="ECO:0000256" key="2">
    <source>
        <dbReference type="ARBA" id="ARBA00022771"/>
    </source>
</evidence>
<dbReference type="GO" id="GO:0005840">
    <property type="term" value="C:ribosome"/>
    <property type="evidence" value="ECO:0007669"/>
    <property type="project" value="UniProtKB-KW"/>
</dbReference>
<keyword evidence="8" id="KW-0689">Ribosomal protein</keyword>
<dbReference type="Pfam" id="PF05485">
    <property type="entry name" value="THAP"/>
    <property type="match status" value="1"/>
</dbReference>
<keyword evidence="8" id="KW-0687">Ribonucleoprotein</keyword>
<name>A0A147BEC7_IXORI</name>
<dbReference type="EMBL" id="GEGO01006275">
    <property type="protein sequence ID" value="JAR89129.1"/>
    <property type="molecule type" value="Transcribed_RNA"/>
</dbReference>